<dbReference type="STRING" id="454136.NIES2119_28060"/>
<dbReference type="AlphaFoldDB" id="A0A1U7I5X0"/>
<comment type="caution">
    <text evidence="2">The sequence shown here is derived from an EMBL/GenBank/DDBJ whole genome shotgun (WGS) entry which is preliminary data.</text>
</comment>
<evidence type="ECO:0000313" key="3">
    <source>
        <dbReference type="Proteomes" id="UP000185860"/>
    </source>
</evidence>
<proteinExistence type="predicted"/>
<organism evidence="2 3">
    <name type="scientific">[Phormidium ambiguum] IAM M-71</name>
    <dbReference type="NCBI Taxonomy" id="454136"/>
    <lineage>
        <taxon>Bacteria</taxon>
        <taxon>Bacillati</taxon>
        <taxon>Cyanobacteriota</taxon>
        <taxon>Cyanophyceae</taxon>
        <taxon>Oscillatoriophycideae</taxon>
        <taxon>Aerosakkonematales</taxon>
        <taxon>Aerosakkonemataceae</taxon>
        <taxon>Floridanema</taxon>
    </lineage>
</organism>
<protein>
    <recommendedName>
        <fullName evidence="1">DUF2281 domain-containing protein</fullName>
    </recommendedName>
</protein>
<gene>
    <name evidence="2" type="ORF">NIES2119_28060</name>
</gene>
<dbReference type="RefSeq" id="WP_073596792.1">
    <property type="nucleotide sequence ID" value="NZ_MRCE01000047.1"/>
</dbReference>
<feature type="domain" description="DUF2281" evidence="1">
    <location>
        <begin position="6"/>
        <end position="71"/>
    </location>
</feature>
<name>A0A1U7I5X0_9CYAN</name>
<dbReference type="Proteomes" id="UP000185860">
    <property type="component" value="Unassembled WGS sequence"/>
</dbReference>
<evidence type="ECO:0000313" key="2">
    <source>
        <dbReference type="EMBL" id="OKH31705.1"/>
    </source>
</evidence>
<dbReference type="EMBL" id="MRCE01000047">
    <property type="protein sequence ID" value="OKH31705.1"/>
    <property type="molecule type" value="Genomic_DNA"/>
</dbReference>
<dbReference type="OrthoDB" id="9815166at2"/>
<dbReference type="Pfam" id="PF10047">
    <property type="entry name" value="DUF2281"/>
    <property type="match status" value="1"/>
</dbReference>
<sequence length="72" mass="8531">MIQPIILEKLEELPELLQTEVLHYIEFLIEKYAKTESSQEQIEKLHGYGSWADQIVMSEDFDAPLEDLKEYM</sequence>
<accession>A0A1U7I5X0</accession>
<reference evidence="2 3" key="1">
    <citation type="submission" date="2016-11" db="EMBL/GenBank/DDBJ databases">
        <title>Draft Genome Sequences of Nine Cyanobacterial Strains from Diverse Habitats.</title>
        <authorList>
            <person name="Zhu T."/>
            <person name="Hou S."/>
            <person name="Lu X."/>
            <person name="Hess W.R."/>
        </authorList>
    </citation>
    <scope>NUCLEOTIDE SEQUENCE [LARGE SCALE GENOMIC DNA]</scope>
    <source>
        <strain evidence="2 3">IAM M-71</strain>
    </source>
</reference>
<dbReference type="InterPro" id="IPR018739">
    <property type="entry name" value="DUF2281"/>
</dbReference>
<evidence type="ECO:0000259" key="1">
    <source>
        <dbReference type="Pfam" id="PF10047"/>
    </source>
</evidence>